<keyword evidence="2" id="KW-0255">Endonuclease</keyword>
<dbReference type="InterPro" id="IPR050410">
    <property type="entry name" value="CCR4/nocturin_mRNA_transcr"/>
</dbReference>
<dbReference type="Gene3D" id="3.60.10.10">
    <property type="entry name" value="Endonuclease/exonuclease/phosphatase"/>
    <property type="match status" value="1"/>
</dbReference>
<keyword evidence="3" id="KW-1185">Reference proteome</keyword>
<proteinExistence type="predicted"/>
<dbReference type="InterPro" id="IPR036691">
    <property type="entry name" value="Endo/exonu/phosph_ase_sf"/>
</dbReference>
<feature type="domain" description="Endonuclease/exonuclease/phosphatase" evidence="1">
    <location>
        <begin position="14"/>
        <end position="261"/>
    </location>
</feature>
<dbReference type="InterPro" id="IPR005135">
    <property type="entry name" value="Endo/exonuclease/phosphatase"/>
</dbReference>
<sequence length="271" mass="29608">MLFGPADPKHLHLMSFNIRMASDDTRPGDSDHWPDRAPLLDALLRTEQPTLLGVQEGTFPQLPVIQRALPAHRMVGSGREGGSAGEHAAIFFDAERLHLEAWDQLWLSDTPRLVGSRTWGNQVTRILTWARFRDANTGTVFVHVNTHFDHEVEEARVRSAGLLAGLVTSPELAELPILVTGDFNSPALSPAWQALVARGPLVDLWESADRRATPAWGSFPDYGPPVEGAERIDWMLASPDVHAEKIGIGAVPAGRPAPSDHAPLHALIRLG</sequence>
<dbReference type="Proteomes" id="UP000612352">
    <property type="component" value="Unassembled WGS sequence"/>
</dbReference>
<organism evidence="2 3">
    <name type="scientific">Brachybacterium halotolerans</name>
    <dbReference type="NCBI Taxonomy" id="2795215"/>
    <lineage>
        <taxon>Bacteria</taxon>
        <taxon>Bacillati</taxon>
        <taxon>Actinomycetota</taxon>
        <taxon>Actinomycetes</taxon>
        <taxon>Micrococcales</taxon>
        <taxon>Dermabacteraceae</taxon>
        <taxon>Brachybacterium</taxon>
    </lineage>
</organism>
<dbReference type="PANTHER" id="PTHR12121">
    <property type="entry name" value="CARBON CATABOLITE REPRESSOR PROTEIN 4"/>
    <property type="match status" value="1"/>
</dbReference>
<dbReference type="Pfam" id="PF03372">
    <property type="entry name" value="Exo_endo_phos"/>
    <property type="match status" value="1"/>
</dbReference>
<dbReference type="EMBL" id="JAEDAJ010000001">
    <property type="protein sequence ID" value="MBK0330007.1"/>
    <property type="molecule type" value="Genomic_DNA"/>
</dbReference>
<evidence type="ECO:0000259" key="1">
    <source>
        <dbReference type="Pfam" id="PF03372"/>
    </source>
</evidence>
<keyword evidence="2" id="KW-0540">Nuclease</keyword>
<reference evidence="2 3" key="1">
    <citation type="submission" date="2020-12" db="EMBL/GenBank/DDBJ databases">
        <title>Brachybacterium sp. MASK1Z-5, whole genome shotgun sequence.</title>
        <authorList>
            <person name="Tuo L."/>
        </authorList>
    </citation>
    <scope>NUCLEOTIDE SEQUENCE [LARGE SCALE GENOMIC DNA]</scope>
    <source>
        <strain evidence="2 3">MASK1Z-5</strain>
    </source>
</reference>
<gene>
    <name evidence="2" type="ORF">I8D64_01125</name>
</gene>
<name>A0ABS1B674_9MICO</name>
<comment type="caution">
    <text evidence="2">The sequence shown here is derived from an EMBL/GenBank/DDBJ whole genome shotgun (WGS) entry which is preliminary data.</text>
</comment>
<dbReference type="CDD" id="cd09083">
    <property type="entry name" value="EEP-1"/>
    <property type="match status" value="1"/>
</dbReference>
<evidence type="ECO:0000313" key="2">
    <source>
        <dbReference type="EMBL" id="MBK0330007.1"/>
    </source>
</evidence>
<dbReference type="GO" id="GO:0004519">
    <property type="term" value="F:endonuclease activity"/>
    <property type="evidence" value="ECO:0007669"/>
    <property type="project" value="UniProtKB-KW"/>
</dbReference>
<dbReference type="RefSeq" id="WP_200500675.1">
    <property type="nucleotide sequence ID" value="NZ_JAEDAJ010000001.1"/>
</dbReference>
<dbReference type="PANTHER" id="PTHR12121:SF36">
    <property type="entry name" value="ENDONUCLEASE_EXONUCLEASE_PHOSPHATASE DOMAIN-CONTAINING PROTEIN"/>
    <property type="match status" value="1"/>
</dbReference>
<dbReference type="SUPFAM" id="SSF56219">
    <property type="entry name" value="DNase I-like"/>
    <property type="match status" value="1"/>
</dbReference>
<keyword evidence="2" id="KW-0378">Hydrolase</keyword>
<protein>
    <submittedName>
        <fullName evidence="2">Endonuclease/exonuclease/phosphatase family protein</fullName>
    </submittedName>
</protein>
<accession>A0ABS1B674</accession>
<evidence type="ECO:0000313" key="3">
    <source>
        <dbReference type="Proteomes" id="UP000612352"/>
    </source>
</evidence>